<proteinExistence type="predicted"/>
<gene>
    <name evidence="1" type="ORF">ILUMI_21195</name>
</gene>
<dbReference type="GO" id="GO:0042796">
    <property type="term" value="P:snRNA transcription by RNA polymerase III"/>
    <property type="evidence" value="ECO:0007669"/>
    <property type="project" value="TreeGrafter"/>
</dbReference>
<dbReference type="PANTHER" id="PTHR15131:SF3">
    <property type="entry name" value="SNRNA-ACTIVATING PROTEIN COMPLEX SUBUNIT 1"/>
    <property type="match status" value="1"/>
</dbReference>
<accession>A0A8K0CF06</accession>
<dbReference type="InterPro" id="IPR019188">
    <property type="entry name" value="SNAPC1"/>
</dbReference>
<name>A0A8K0CF06_IGNLU</name>
<dbReference type="OrthoDB" id="20127at2759"/>
<organism evidence="1 2">
    <name type="scientific">Ignelater luminosus</name>
    <name type="common">Cucubano</name>
    <name type="synonym">Pyrophorus luminosus</name>
    <dbReference type="NCBI Taxonomy" id="2038154"/>
    <lineage>
        <taxon>Eukaryota</taxon>
        <taxon>Metazoa</taxon>
        <taxon>Ecdysozoa</taxon>
        <taxon>Arthropoda</taxon>
        <taxon>Hexapoda</taxon>
        <taxon>Insecta</taxon>
        <taxon>Pterygota</taxon>
        <taxon>Neoptera</taxon>
        <taxon>Endopterygota</taxon>
        <taxon>Coleoptera</taxon>
        <taxon>Polyphaga</taxon>
        <taxon>Elateriformia</taxon>
        <taxon>Elateroidea</taxon>
        <taxon>Elateridae</taxon>
        <taxon>Agrypninae</taxon>
        <taxon>Pyrophorini</taxon>
        <taxon>Ignelater</taxon>
    </lineage>
</organism>
<evidence type="ECO:0000313" key="2">
    <source>
        <dbReference type="Proteomes" id="UP000801492"/>
    </source>
</evidence>
<keyword evidence="2" id="KW-1185">Reference proteome</keyword>
<sequence>MSRHGAISKKPNTAKSKPSLYKYCEDKPEFHEYRLKFEAAFQEDCEFFLKDYMKRKSLGVAVFTKLLKESFLKTIFASQELTEEFPYFADSCFFILRKFIKYGKKLNIQVGAFYLIYFIYSRQPDKSIIKIQLSYPEFAHLKELARRLIDISNERAFDFILFTLITEEAFQFVATERSLGLDPRFVKQEIELNDDIFEDKSMKATKRLLEEAYSDTQKMSELAQERKKAMKAYKEQSDNIIPLGPLDISNFEKTTKATNDFVKELQLTIQK</sequence>
<dbReference type="PANTHER" id="PTHR15131">
    <property type="entry name" value="SMALL NUCLEAR RNA ACTIVATING COMPLEX, POLYPEPTIDE 1"/>
    <property type="match status" value="1"/>
</dbReference>
<dbReference type="GO" id="GO:0019185">
    <property type="term" value="C:snRNA-activating protein complex"/>
    <property type="evidence" value="ECO:0007669"/>
    <property type="project" value="TreeGrafter"/>
</dbReference>
<protein>
    <recommendedName>
        <fullName evidence="3">snRNA-activating protein complex subunit 1</fullName>
    </recommendedName>
</protein>
<evidence type="ECO:0000313" key="1">
    <source>
        <dbReference type="EMBL" id="KAF2884974.1"/>
    </source>
</evidence>
<dbReference type="GO" id="GO:0042795">
    <property type="term" value="P:snRNA transcription by RNA polymerase II"/>
    <property type="evidence" value="ECO:0007669"/>
    <property type="project" value="TreeGrafter"/>
</dbReference>
<dbReference type="GO" id="GO:0043565">
    <property type="term" value="F:sequence-specific DNA binding"/>
    <property type="evidence" value="ECO:0007669"/>
    <property type="project" value="TreeGrafter"/>
</dbReference>
<comment type="caution">
    <text evidence="1">The sequence shown here is derived from an EMBL/GenBank/DDBJ whole genome shotgun (WGS) entry which is preliminary data.</text>
</comment>
<evidence type="ECO:0008006" key="3">
    <source>
        <dbReference type="Google" id="ProtNLM"/>
    </source>
</evidence>
<reference evidence="1" key="1">
    <citation type="submission" date="2019-08" db="EMBL/GenBank/DDBJ databases">
        <title>The genome of the North American firefly Photinus pyralis.</title>
        <authorList>
            <consortium name="Photinus pyralis genome working group"/>
            <person name="Fallon T.R."/>
            <person name="Sander Lower S.E."/>
            <person name="Weng J.-K."/>
        </authorList>
    </citation>
    <scope>NUCLEOTIDE SEQUENCE</scope>
    <source>
        <strain evidence="1">TRF0915ILg1</strain>
        <tissue evidence="1">Whole body</tissue>
    </source>
</reference>
<dbReference type="AlphaFoldDB" id="A0A8K0CF06"/>
<dbReference type="Proteomes" id="UP000801492">
    <property type="component" value="Unassembled WGS sequence"/>
</dbReference>
<dbReference type="Pfam" id="PF09808">
    <property type="entry name" value="SNAPC1"/>
    <property type="match status" value="1"/>
</dbReference>
<dbReference type="EMBL" id="VTPC01090044">
    <property type="protein sequence ID" value="KAF2884974.1"/>
    <property type="molecule type" value="Genomic_DNA"/>
</dbReference>